<evidence type="ECO:0000313" key="1">
    <source>
        <dbReference type="EMBL" id="QOR58919.1"/>
    </source>
</evidence>
<accession>A0A7M1RZD2</accession>
<dbReference type="EMBL" id="MT774384">
    <property type="protein sequence ID" value="QOR58919.1"/>
    <property type="molecule type" value="Genomic_DNA"/>
</dbReference>
<name>A0A7M1RZD2_9CAUD</name>
<dbReference type="KEGG" id="vg:65129402"/>
<dbReference type="RefSeq" id="YP_010111077.1">
    <property type="nucleotide sequence ID" value="NC_055877.1"/>
</dbReference>
<proteinExistence type="predicted"/>
<keyword evidence="2" id="KW-1185">Reference proteome</keyword>
<evidence type="ECO:0000313" key="2">
    <source>
        <dbReference type="Proteomes" id="UP000594003"/>
    </source>
</evidence>
<dbReference type="Proteomes" id="UP000594003">
    <property type="component" value="Segment"/>
</dbReference>
<organism evidence="1 2">
    <name type="scientific">uncultured phage cr8_1</name>
    <dbReference type="NCBI Taxonomy" id="2772068"/>
    <lineage>
        <taxon>Viruses</taxon>
        <taxon>Duplodnaviria</taxon>
        <taxon>Heunggongvirae</taxon>
        <taxon>Uroviricota</taxon>
        <taxon>Caudoviricetes</taxon>
        <taxon>Crassvirales</taxon>
        <taxon>Intestiviridae</taxon>
        <taxon>Obtuvirinae</taxon>
        <taxon>Fohxhuevirus</taxon>
        <taxon>Fohxhuevirus gastrointestinalis</taxon>
    </lineage>
</organism>
<dbReference type="GeneID" id="65129402"/>
<protein>
    <submittedName>
        <fullName evidence="1">Uncharacterized protein</fullName>
    </submittedName>
</protein>
<sequence length="161" mass="18384">MKLKNAIDTAVSHNALVVLEETDPKDSHYSVSIYEGMAHEIPNELLEREMFPITDIVGDRIGRLHIHLKTDFEAADELLLFIQLPCITIEEKADNFVVCEKDHGYIPTLYQFEGEYAIDWIHVSESDSLHVITGITPEQAIRNAFKWCLDKGLITNPTYIK</sequence>
<reference evidence="1 2" key="1">
    <citation type="submission" date="2020-07" db="EMBL/GenBank/DDBJ databases">
        <title>Taxonomic proposal: Crassvirales, a new order of highly abundant and diverse bacterial viruses.</title>
        <authorList>
            <person name="Shkoporov A.N."/>
            <person name="Stockdale S.R."/>
            <person name="Guerin E."/>
            <person name="Ross R.P."/>
            <person name="Hill C."/>
        </authorList>
    </citation>
    <scope>NUCLEOTIDE SEQUENCE [LARGE SCALE GENOMIC DNA]</scope>
</reference>